<proteinExistence type="predicted"/>
<dbReference type="EMBL" id="RZGK01000007">
    <property type="protein sequence ID" value="KAF9697581.1"/>
    <property type="molecule type" value="Genomic_DNA"/>
</dbReference>
<feature type="domain" description="Calcineurin-like phosphoesterase" evidence="2">
    <location>
        <begin position="14"/>
        <end position="246"/>
    </location>
</feature>
<reference evidence="3" key="2">
    <citation type="submission" date="2020-09" db="EMBL/GenBank/DDBJ databases">
        <title>Reference genome assembly for Australian Ascochyta lentis isolate Al4.</title>
        <authorList>
            <person name="Lee R.C."/>
            <person name="Farfan-Caceres L.M."/>
            <person name="Debler J.W."/>
            <person name="Williams A.H."/>
            <person name="Henares B.M."/>
        </authorList>
    </citation>
    <scope>NUCLEOTIDE SEQUENCE</scope>
    <source>
        <strain evidence="3">Al4</strain>
    </source>
</reference>
<keyword evidence="4" id="KW-1185">Reference proteome</keyword>
<evidence type="ECO:0000313" key="3">
    <source>
        <dbReference type="EMBL" id="KAF9697581.1"/>
    </source>
</evidence>
<dbReference type="PANTHER" id="PTHR37844:SF2">
    <property type="entry name" value="SER_THR PROTEIN PHOSPHATASE SUPERFAMILY (AFU_ORTHOLOGUE AFUA_1G14840)"/>
    <property type="match status" value="1"/>
</dbReference>
<feature type="region of interest" description="Disordered" evidence="1">
    <location>
        <begin position="200"/>
        <end position="219"/>
    </location>
</feature>
<dbReference type="Gene3D" id="3.60.21.10">
    <property type="match status" value="1"/>
</dbReference>
<dbReference type="AlphaFoldDB" id="A0A8H7MEH3"/>
<name>A0A8H7MEH3_9PLEO</name>
<dbReference type="PANTHER" id="PTHR37844">
    <property type="entry name" value="SER/THR PROTEIN PHOSPHATASE SUPERFAMILY (AFU_ORTHOLOGUE AFUA_1G14840)"/>
    <property type="match status" value="1"/>
</dbReference>
<evidence type="ECO:0000313" key="4">
    <source>
        <dbReference type="Proteomes" id="UP000651452"/>
    </source>
</evidence>
<dbReference type="GO" id="GO:0016787">
    <property type="term" value="F:hydrolase activity"/>
    <property type="evidence" value="ECO:0007669"/>
    <property type="project" value="InterPro"/>
</dbReference>
<dbReference type="InterPro" id="IPR029052">
    <property type="entry name" value="Metallo-depent_PP-like"/>
</dbReference>
<dbReference type="SUPFAM" id="SSF56300">
    <property type="entry name" value="Metallo-dependent phosphatases"/>
    <property type="match status" value="1"/>
</dbReference>
<reference evidence="3" key="1">
    <citation type="submission" date="2018-12" db="EMBL/GenBank/DDBJ databases">
        <authorList>
            <person name="Syme R.A."/>
            <person name="Farfan-Caceres L."/>
            <person name="Lichtenzveig J."/>
        </authorList>
    </citation>
    <scope>NUCLEOTIDE SEQUENCE</scope>
    <source>
        <strain evidence="3">Al4</strain>
    </source>
</reference>
<dbReference type="Proteomes" id="UP000651452">
    <property type="component" value="Unassembled WGS sequence"/>
</dbReference>
<dbReference type="InterPro" id="IPR004843">
    <property type="entry name" value="Calcineurin-like_PHP"/>
</dbReference>
<organism evidence="3 4">
    <name type="scientific">Ascochyta lentis</name>
    <dbReference type="NCBI Taxonomy" id="205686"/>
    <lineage>
        <taxon>Eukaryota</taxon>
        <taxon>Fungi</taxon>
        <taxon>Dikarya</taxon>
        <taxon>Ascomycota</taxon>
        <taxon>Pezizomycotina</taxon>
        <taxon>Dothideomycetes</taxon>
        <taxon>Pleosporomycetidae</taxon>
        <taxon>Pleosporales</taxon>
        <taxon>Pleosporineae</taxon>
        <taxon>Didymellaceae</taxon>
        <taxon>Ascochyta</taxon>
    </lineage>
</organism>
<comment type="caution">
    <text evidence="3">The sequence shown here is derived from an EMBL/GenBank/DDBJ whole genome shotgun (WGS) entry which is preliminary data.</text>
</comment>
<dbReference type="Pfam" id="PF00149">
    <property type="entry name" value="Metallophos"/>
    <property type="match status" value="1"/>
</dbReference>
<protein>
    <recommendedName>
        <fullName evidence="2">Calcineurin-like phosphoesterase domain-containing protein</fullName>
    </recommendedName>
</protein>
<accession>A0A8H7MEH3</accession>
<gene>
    <name evidence="3" type="ORF">EKO04_004073</name>
</gene>
<sequence>MTETSTTLNSQFQIISDLHLEAPIQTHSYSYFSTPANFPLLASNLFLLGDIGLVSHSEPLLTFLRSLLSRDNKLKIFYIMGNHEPYHMTLENAVEKMEQWEEMLDVEFGQRFYFLDRRRVDFDVNTTILGCTLWTNVPDEHAREVGRTLKDLSNENGIWNRSLDDHNADHRRDLTWLNEQIETIREEEPEREVVVLTHHSPTTDPRANDTRFPPERSLNSGFRTDLSKEACWTSPNVKLWGFGHTHFSCQLIDEGVGRRKLVVANQKGYAKPEGNGNWEVTSVVIGRVEGVWKVIVGERTVSDKKDERANVDQARNMSEGYCTARRIVS</sequence>
<evidence type="ECO:0000259" key="2">
    <source>
        <dbReference type="Pfam" id="PF00149"/>
    </source>
</evidence>
<dbReference type="OrthoDB" id="550558at2759"/>
<evidence type="ECO:0000256" key="1">
    <source>
        <dbReference type="SAM" id="MobiDB-lite"/>
    </source>
</evidence>